<dbReference type="VEuPathDB" id="FungiDB:F4678DRAFT_427176"/>
<comment type="caution">
    <text evidence="2">The sequence shown here is derived from an EMBL/GenBank/DDBJ whole genome shotgun (WGS) entry which is preliminary data.</text>
</comment>
<name>A0A9W8TLZ0_9PEZI</name>
<keyword evidence="3" id="KW-1185">Reference proteome</keyword>
<organism evidence="2 3">
    <name type="scientific">Xylaria arbuscula</name>
    <dbReference type="NCBI Taxonomy" id="114810"/>
    <lineage>
        <taxon>Eukaryota</taxon>
        <taxon>Fungi</taxon>
        <taxon>Dikarya</taxon>
        <taxon>Ascomycota</taxon>
        <taxon>Pezizomycotina</taxon>
        <taxon>Sordariomycetes</taxon>
        <taxon>Xylariomycetidae</taxon>
        <taxon>Xylariales</taxon>
        <taxon>Xylariaceae</taxon>
        <taxon>Xylaria</taxon>
    </lineage>
</organism>
<feature type="chain" id="PRO_5040779831" description="Ubiquitin 3 binding protein But2 C-terminal domain-containing protein" evidence="1">
    <location>
        <begin position="17"/>
        <end position="183"/>
    </location>
</feature>
<feature type="signal peptide" evidence="1">
    <location>
        <begin position="1"/>
        <end position="16"/>
    </location>
</feature>
<proteinExistence type="predicted"/>
<evidence type="ECO:0000256" key="1">
    <source>
        <dbReference type="SAM" id="SignalP"/>
    </source>
</evidence>
<protein>
    <recommendedName>
        <fullName evidence="4">Ubiquitin 3 binding protein But2 C-terminal domain-containing protein</fullName>
    </recommendedName>
</protein>
<dbReference type="OrthoDB" id="4657524at2759"/>
<reference evidence="2" key="1">
    <citation type="submission" date="2022-07" db="EMBL/GenBank/DDBJ databases">
        <title>Genome Sequence of Xylaria arbuscula.</title>
        <authorList>
            <person name="Buettner E."/>
        </authorList>
    </citation>
    <scope>NUCLEOTIDE SEQUENCE</scope>
    <source>
        <strain evidence="2">VT107</strain>
    </source>
</reference>
<dbReference type="Proteomes" id="UP001148614">
    <property type="component" value="Unassembled WGS sequence"/>
</dbReference>
<dbReference type="EMBL" id="JANPWZ010000622">
    <property type="protein sequence ID" value="KAJ3574291.1"/>
    <property type="molecule type" value="Genomic_DNA"/>
</dbReference>
<evidence type="ECO:0008006" key="4">
    <source>
        <dbReference type="Google" id="ProtNLM"/>
    </source>
</evidence>
<keyword evidence="1" id="KW-0732">Signal</keyword>
<accession>A0A9W8TLZ0</accession>
<evidence type="ECO:0000313" key="3">
    <source>
        <dbReference type="Proteomes" id="UP001148614"/>
    </source>
</evidence>
<sequence length="183" mass="19693">MKFTTTALALLPAALAAPTTTSGFAVPSVLKMHDIQTNANWPNTYTNTVRSGTYETSTLYDIPIPASAQGRTCALSFKASGSDYVEGAQALDIFKGSFTDLASLNSGNLRDQQLARIVFNPATGLYEFKRSDFTPTIDSFPCPAGKVLHWEAAAVGEFDVNIVAQDFAFDGVNVPNGISVKWW</sequence>
<evidence type="ECO:0000313" key="2">
    <source>
        <dbReference type="EMBL" id="KAJ3574291.1"/>
    </source>
</evidence>
<dbReference type="AlphaFoldDB" id="A0A9W8TLZ0"/>
<gene>
    <name evidence="2" type="ORF">NPX13_g4412</name>
</gene>